<organism evidence="2 3">
    <name type="scientific">Rhodofomes roseus</name>
    <dbReference type="NCBI Taxonomy" id="34475"/>
    <lineage>
        <taxon>Eukaryota</taxon>
        <taxon>Fungi</taxon>
        <taxon>Dikarya</taxon>
        <taxon>Basidiomycota</taxon>
        <taxon>Agaricomycotina</taxon>
        <taxon>Agaricomycetes</taxon>
        <taxon>Polyporales</taxon>
        <taxon>Rhodofomes</taxon>
    </lineage>
</organism>
<evidence type="ECO:0000256" key="1">
    <source>
        <dbReference type="SAM" id="Phobius"/>
    </source>
</evidence>
<reference evidence="2 3" key="1">
    <citation type="journal article" date="2021" name="Environ. Microbiol.">
        <title>Gene family expansions and transcriptome signatures uncover fungal adaptations to wood decay.</title>
        <authorList>
            <person name="Hage H."/>
            <person name="Miyauchi S."/>
            <person name="Viragh M."/>
            <person name="Drula E."/>
            <person name="Min B."/>
            <person name="Chaduli D."/>
            <person name="Navarro D."/>
            <person name="Favel A."/>
            <person name="Norest M."/>
            <person name="Lesage-Meessen L."/>
            <person name="Balint B."/>
            <person name="Merenyi Z."/>
            <person name="de Eugenio L."/>
            <person name="Morin E."/>
            <person name="Martinez A.T."/>
            <person name="Baldrian P."/>
            <person name="Stursova M."/>
            <person name="Martinez M.J."/>
            <person name="Novotny C."/>
            <person name="Magnuson J.K."/>
            <person name="Spatafora J.W."/>
            <person name="Maurice S."/>
            <person name="Pangilinan J."/>
            <person name="Andreopoulos W."/>
            <person name="LaButti K."/>
            <person name="Hundley H."/>
            <person name="Na H."/>
            <person name="Kuo A."/>
            <person name="Barry K."/>
            <person name="Lipzen A."/>
            <person name="Henrissat B."/>
            <person name="Riley R."/>
            <person name="Ahrendt S."/>
            <person name="Nagy L.G."/>
            <person name="Grigoriev I.V."/>
            <person name="Martin F."/>
            <person name="Rosso M.N."/>
        </authorList>
    </citation>
    <scope>NUCLEOTIDE SEQUENCE [LARGE SCALE GENOMIC DNA]</scope>
    <source>
        <strain evidence="2 3">CIRM-BRFM 1785</strain>
    </source>
</reference>
<dbReference type="RefSeq" id="XP_047783982.1">
    <property type="nucleotide sequence ID" value="XM_047917150.1"/>
</dbReference>
<keyword evidence="3" id="KW-1185">Reference proteome</keyword>
<dbReference type="GeneID" id="71997882"/>
<keyword evidence="1" id="KW-0812">Transmembrane</keyword>
<dbReference type="EMBL" id="JADCUA010000002">
    <property type="protein sequence ID" value="KAH9842935.1"/>
    <property type="molecule type" value="Genomic_DNA"/>
</dbReference>
<keyword evidence="1" id="KW-1133">Transmembrane helix</keyword>
<proteinExistence type="predicted"/>
<dbReference type="Proteomes" id="UP000814176">
    <property type="component" value="Unassembled WGS sequence"/>
</dbReference>
<accession>A0ABQ8KXA3</accession>
<feature type="transmembrane region" description="Helical" evidence="1">
    <location>
        <begin position="134"/>
        <end position="155"/>
    </location>
</feature>
<keyword evidence="1" id="KW-0472">Membrane</keyword>
<feature type="transmembrane region" description="Helical" evidence="1">
    <location>
        <begin position="111"/>
        <end position="128"/>
    </location>
</feature>
<protein>
    <submittedName>
        <fullName evidence="2">Uncharacterized protein</fullName>
    </submittedName>
</protein>
<evidence type="ECO:0000313" key="3">
    <source>
        <dbReference type="Proteomes" id="UP000814176"/>
    </source>
</evidence>
<evidence type="ECO:0000313" key="2">
    <source>
        <dbReference type="EMBL" id="KAH9842935.1"/>
    </source>
</evidence>
<sequence>MTAFTALRAYAISHRSVPLAAVMFLLSGVDVAMDIAFTLEAIDWPQPVGCVVTVGDNPTIDRPLYASGQASVVIPEVLLLVATWRHAYGTAKLVKDIPLKTPLTTHLIRDGTLYFVAILALMVLNVILDATSTVNGVIIPIIYALQTSLLSHFYINLHKANKSMAGIPTDVSQVSDPRFARVVGTLAGSLAYGKPSFPEDGDVDGDWEMAADEYLADLPDVQQPATASDNKLHDDEAYAADHISIGHSFIESVPRVEFGVV</sequence>
<name>A0ABQ8KXA3_9APHY</name>
<comment type="caution">
    <text evidence="2">The sequence shown here is derived from an EMBL/GenBank/DDBJ whole genome shotgun (WGS) entry which is preliminary data.</text>
</comment>
<gene>
    <name evidence="2" type="ORF">C8Q71DRAFT_228206</name>
</gene>